<dbReference type="PANTHER" id="PTHR30061:SF50">
    <property type="entry name" value="MALTOSE_MALTODEXTRIN-BINDING PERIPLASMIC PROTEIN"/>
    <property type="match status" value="1"/>
</dbReference>
<evidence type="ECO:0000256" key="3">
    <source>
        <dbReference type="ARBA" id="ARBA00022729"/>
    </source>
</evidence>
<dbReference type="GO" id="GO:0055052">
    <property type="term" value="C:ATP-binding cassette (ABC) transporter complex, substrate-binding subunit-containing"/>
    <property type="evidence" value="ECO:0007669"/>
    <property type="project" value="TreeGrafter"/>
</dbReference>
<dbReference type="GO" id="GO:0015768">
    <property type="term" value="P:maltose transport"/>
    <property type="evidence" value="ECO:0007669"/>
    <property type="project" value="TreeGrafter"/>
</dbReference>
<reference evidence="5 6" key="1">
    <citation type="submission" date="2018-10" db="EMBL/GenBank/DDBJ databases">
        <title>Bacillus Keqinensis sp. nov., a moderately halophilic bacterium isolated from a saline-alkaline lake.</title>
        <authorList>
            <person name="Wang H."/>
        </authorList>
    </citation>
    <scope>NUCLEOTIDE SEQUENCE [LARGE SCALE GENOMIC DNA]</scope>
    <source>
        <strain evidence="5 6">KQ-3</strain>
    </source>
</reference>
<evidence type="ECO:0000313" key="5">
    <source>
        <dbReference type="EMBL" id="RNA68419.1"/>
    </source>
</evidence>
<keyword evidence="2" id="KW-0813">Transport</keyword>
<dbReference type="InterPro" id="IPR006059">
    <property type="entry name" value="SBP"/>
</dbReference>
<dbReference type="SUPFAM" id="SSF53850">
    <property type="entry name" value="Periplasmic binding protein-like II"/>
    <property type="match status" value="1"/>
</dbReference>
<dbReference type="CDD" id="cd14747">
    <property type="entry name" value="PBP2_MalE"/>
    <property type="match status" value="1"/>
</dbReference>
<comment type="caution">
    <text evidence="5">The sequence shown here is derived from an EMBL/GenBank/DDBJ whole genome shotgun (WGS) entry which is preliminary data.</text>
</comment>
<evidence type="ECO:0000256" key="4">
    <source>
        <dbReference type="SAM" id="SignalP"/>
    </source>
</evidence>
<sequence>MKKILGLSVIGLVGAASLLGACSNETGGEEQTTLEVWAMGEEGNNLPKLLEGFTEDNPDINIDVQAIPWDQSHEKLLTAVASGNGPDVLQLGTTRVPEFADAGILLPLDEYMDEYPEFAPENFFDGAVESTQFDGETIGIPWYVETRALYYRTDLLAEAGFDQAPQNWDELKSAASSLSEEDDVYGFSIDMNDPIVPVILGWQNGADFVDENGNVDVRDEAFVEGLEFYVSFFEEGISSTSGQMDTIEGFRNGVLPMFQSGPWMINLINEQAPEIEGDWDIAMLPGQDTNASVMGGSNLSIFHNSENVDESLRLISYLSQEETQLEWFDIVSALPSNVEAWEHESLSDNPFLETFGQQLTEAKASPQIQKWDSLSGELLRSLERIIVGGADFDEEISSFQDKVSDIMEEE</sequence>
<evidence type="ECO:0000256" key="2">
    <source>
        <dbReference type="ARBA" id="ARBA00022448"/>
    </source>
</evidence>
<evidence type="ECO:0000256" key="1">
    <source>
        <dbReference type="ARBA" id="ARBA00008520"/>
    </source>
</evidence>
<keyword evidence="3 4" id="KW-0732">Signal</keyword>
<dbReference type="GO" id="GO:1901982">
    <property type="term" value="F:maltose binding"/>
    <property type="evidence" value="ECO:0007669"/>
    <property type="project" value="TreeGrafter"/>
</dbReference>
<dbReference type="PANTHER" id="PTHR30061">
    <property type="entry name" value="MALTOSE-BINDING PERIPLASMIC PROTEIN"/>
    <property type="match status" value="1"/>
</dbReference>
<feature type="chain" id="PRO_5018110865" evidence="4">
    <location>
        <begin position="22"/>
        <end position="410"/>
    </location>
</feature>
<dbReference type="Gene3D" id="3.40.190.10">
    <property type="entry name" value="Periplasmic binding protein-like II"/>
    <property type="match status" value="2"/>
</dbReference>
<feature type="signal peptide" evidence="4">
    <location>
        <begin position="1"/>
        <end position="21"/>
    </location>
</feature>
<proteinExistence type="inferred from homology"/>
<organism evidence="5 6">
    <name type="scientific">Alteribacter keqinensis</name>
    <dbReference type="NCBI Taxonomy" id="2483800"/>
    <lineage>
        <taxon>Bacteria</taxon>
        <taxon>Bacillati</taxon>
        <taxon>Bacillota</taxon>
        <taxon>Bacilli</taxon>
        <taxon>Bacillales</taxon>
        <taxon>Bacillaceae</taxon>
        <taxon>Alteribacter</taxon>
    </lineage>
</organism>
<name>A0A3M7TSZ6_9BACI</name>
<dbReference type="AlphaFoldDB" id="A0A3M7TSZ6"/>
<gene>
    <name evidence="5" type="ORF">EBO34_00105</name>
</gene>
<dbReference type="Proteomes" id="UP000278746">
    <property type="component" value="Unassembled WGS sequence"/>
</dbReference>
<dbReference type="RefSeq" id="WP_122895944.1">
    <property type="nucleotide sequence ID" value="NZ_RHIB01000001.1"/>
</dbReference>
<keyword evidence="6" id="KW-1185">Reference proteome</keyword>
<protein>
    <submittedName>
        <fullName evidence="5">Extracellular solute-binding protein</fullName>
    </submittedName>
</protein>
<dbReference type="PROSITE" id="PS51257">
    <property type="entry name" value="PROKAR_LIPOPROTEIN"/>
    <property type="match status" value="1"/>
</dbReference>
<evidence type="ECO:0000313" key="6">
    <source>
        <dbReference type="Proteomes" id="UP000278746"/>
    </source>
</evidence>
<dbReference type="Pfam" id="PF01547">
    <property type="entry name" value="SBP_bac_1"/>
    <property type="match status" value="1"/>
</dbReference>
<dbReference type="OrthoDB" id="9808332at2"/>
<dbReference type="GO" id="GO:0042956">
    <property type="term" value="P:maltodextrin transmembrane transport"/>
    <property type="evidence" value="ECO:0007669"/>
    <property type="project" value="TreeGrafter"/>
</dbReference>
<accession>A0A3M7TSZ6</accession>
<dbReference type="EMBL" id="RHIB01000001">
    <property type="protein sequence ID" value="RNA68419.1"/>
    <property type="molecule type" value="Genomic_DNA"/>
</dbReference>
<comment type="similarity">
    <text evidence="1">Belongs to the bacterial solute-binding protein 1 family.</text>
</comment>